<dbReference type="Pfam" id="PF07876">
    <property type="entry name" value="Dabb"/>
    <property type="match status" value="1"/>
</dbReference>
<dbReference type="InterPro" id="IPR013097">
    <property type="entry name" value="Dabb"/>
</dbReference>
<dbReference type="Proteomes" id="UP000076532">
    <property type="component" value="Unassembled WGS sequence"/>
</dbReference>
<dbReference type="InterPro" id="IPR011008">
    <property type="entry name" value="Dimeric_a/b-barrel"/>
</dbReference>
<dbReference type="PROSITE" id="PS51502">
    <property type="entry name" value="S_R_A_B_BARREL"/>
    <property type="match status" value="1"/>
</dbReference>
<accession>A0A166KN24</accession>
<dbReference type="EMBL" id="KV417542">
    <property type="protein sequence ID" value="KZP22075.1"/>
    <property type="molecule type" value="Genomic_DNA"/>
</dbReference>
<dbReference type="SUPFAM" id="SSF54909">
    <property type="entry name" value="Dimeric alpha+beta barrel"/>
    <property type="match status" value="1"/>
</dbReference>
<reference evidence="2 3" key="1">
    <citation type="journal article" date="2016" name="Mol. Biol. Evol.">
        <title>Comparative Genomics of Early-Diverging Mushroom-Forming Fungi Provides Insights into the Origins of Lignocellulose Decay Capabilities.</title>
        <authorList>
            <person name="Nagy L.G."/>
            <person name="Riley R."/>
            <person name="Tritt A."/>
            <person name="Adam C."/>
            <person name="Daum C."/>
            <person name="Floudas D."/>
            <person name="Sun H."/>
            <person name="Yadav J.S."/>
            <person name="Pangilinan J."/>
            <person name="Larsson K.H."/>
            <person name="Matsuura K."/>
            <person name="Barry K."/>
            <person name="Labutti K."/>
            <person name="Kuo R."/>
            <person name="Ohm R.A."/>
            <person name="Bhattacharya S.S."/>
            <person name="Shirouzu T."/>
            <person name="Yoshinaga Y."/>
            <person name="Martin F.M."/>
            <person name="Grigoriev I.V."/>
            <person name="Hibbett D.S."/>
        </authorList>
    </citation>
    <scope>NUCLEOTIDE SEQUENCE [LARGE SCALE GENOMIC DNA]</scope>
    <source>
        <strain evidence="2 3">CBS 109695</strain>
    </source>
</reference>
<evidence type="ECO:0000313" key="3">
    <source>
        <dbReference type="Proteomes" id="UP000076532"/>
    </source>
</evidence>
<dbReference type="Gene3D" id="3.30.70.100">
    <property type="match status" value="1"/>
</dbReference>
<evidence type="ECO:0000259" key="1">
    <source>
        <dbReference type="PROSITE" id="PS51502"/>
    </source>
</evidence>
<feature type="domain" description="Stress-response A/B barrel" evidence="1">
    <location>
        <begin position="3"/>
        <end position="97"/>
    </location>
</feature>
<gene>
    <name evidence="2" type="ORF">FIBSPDRAFT_1043786</name>
</gene>
<name>A0A166KN24_9AGAM</name>
<keyword evidence="3" id="KW-1185">Reference proteome</keyword>
<proteinExistence type="predicted"/>
<sequence length="99" mass="10885">MAIVHALIVKGKAEAIANPDLFASKVIAGFATVDIVKSVRAGYSINGAEQHKGYNFTLLLEFEDEAALKTYLEAPELKAKKAEFLDPLVEDIIIIDFKY</sequence>
<dbReference type="AlphaFoldDB" id="A0A166KN24"/>
<protein>
    <recommendedName>
        <fullName evidence="1">Stress-response A/B barrel domain-containing protein</fullName>
    </recommendedName>
</protein>
<evidence type="ECO:0000313" key="2">
    <source>
        <dbReference type="EMBL" id="KZP22075.1"/>
    </source>
</evidence>
<dbReference type="SMART" id="SM00886">
    <property type="entry name" value="Dabb"/>
    <property type="match status" value="1"/>
</dbReference>
<dbReference type="OrthoDB" id="42919at2759"/>
<organism evidence="2 3">
    <name type="scientific">Athelia psychrophila</name>
    <dbReference type="NCBI Taxonomy" id="1759441"/>
    <lineage>
        <taxon>Eukaryota</taxon>
        <taxon>Fungi</taxon>
        <taxon>Dikarya</taxon>
        <taxon>Basidiomycota</taxon>
        <taxon>Agaricomycotina</taxon>
        <taxon>Agaricomycetes</taxon>
        <taxon>Agaricomycetidae</taxon>
        <taxon>Atheliales</taxon>
        <taxon>Atheliaceae</taxon>
        <taxon>Athelia</taxon>
    </lineage>
</organism>